<dbReference type="Proteomes" id="UP001460270">
    <property type="component" value="Unassembled WGS sequence"/>
</dbReference>
<organism evidence="15 16">
    <name type="scientific">Mugilogobius chulae</name>
    <name type="common">yellowstripe goby</name>
    <dbReference type="NCBI Taxonomy" id="88201"/>
    <lineage>
        <taxon>Eukaryota</taxon>
        <taxon>Metazoa</taxon>
        <taxon>Chordata</taxon>
        <taxon>Craniata</taxon>
        <taxon>Vertebrata</taxon>
        <taxon>Euteleostomi</taxon>
        <taxon>Actinopterygii</taxon>
        <taxon>Neopterygii</taxon>
        <taxon>Teleostei</taxon>
        <taxon>Neoteleostei</taxon>
        <taxon>Acanthomorphata</taxon>
        <taxon>Gobiaria</taxon>
        <taxon>Gobiiformes</taxon>
        <taxon>Gobioidei</taxon>
        <taxon>Gobiidae</taxon>
        <taxon>Gobionellinae</taxon>
        <taxon>Mugilogobius</taxon>
    </lineage>
</organism>
<evidence type="ECO:0000256" key="11">
    <source>
        <dbReference type="ARBA" id="ARBA00023242"/>
    </source>
</evidence>
<comment type="caution">
    <text evidence="15">The sequence shown here is derived from an EMBL/GenBank/DDBJ whole genome shotgun (WGS) entry which is preliminary data.</text>
</comment>
<dbReference type="PRINTS" id="PR00619">
    <property type="entry name" value="GATAZNFINGER"/>
</dbReference>
<dbReference type="InterPro" id="IPR027805">
    <property type="entry name" value="Transposase_HTH_dom"/>
</dbReference>
<evidence type="ECO:0000256" key="3">
    <source>
        <dbReference type="ARBA" id="ARBA00022723"/>
    </source>
</evidence>
<evidence type="ECO:0000256" key="10">
    <source>
        <dbReference type="ARBA" id="ARBA00023163"/>
    </source>
</evidence>
<dbReference type="InterPro" id="IPR039355">
    <property type="entry name" value="Transcription_factor_GATA"/>
</dbReference>
<dbReference type="Pfam" id="PF13359">
    <property type="entry name" value="DDE_Tnp_4"/>
    <property type="match status" value="1"/>
</dbReference>
<feature type="compositionally biased region" description="Low complexity" evidence="13">
    <location>
        <begin position="822"/>
        <end position="832"/>
    </location>
</feature>
<keyword evidence="4" id="KW-0677">Repeat</keyword>
<evidence type="ECO:0000259" key="14">
    <source>
        <dbReference type="PROSITE" id="PS50114"/>
    </source>
</evidence>
<keyword evidence="3" id="KW-0479">Metal-binding</keyword>
<comment type="cofactor">
    <cofactor evidence="1">
        <name>a divalent metal cation</name>
        <dbReference type="ChEBI" id="CHEBI:60240"/>
    </cofactor>
</comment>
<dbReference type="InterPro" id="IPR013088">
    <property type="entry name" value="Znf_NHR/GATA"/>
</dbReference>
<dbReference type="AlphaFoldDB" id="A0AAW0N4B0"/>
<evidence type="ECO:0000256" key="9">
    <source>
        <dbReference type="ARBA" id="ARBA00023159"/>
    </source>
</evidence>
<evidence type="ECO:0000256" key="5">
    <source>
        <dbReference type="ARBA" id="ARBA00022771"/>
    </source>
</evidence>
<evidence type="ECO:0000313" key="16">
    <source>
        <dbReference type="Proteomes" id="UP001460270"/>
    </source>
</evidence>
<proteinExistence type="predicted"/>
<dbReference type="EMBL" id="JBBPFD010000020">
    <property type="protein sequence ID" value="KAK7884688.1"/>
    <property type="molecule type" value="Genomic_DNA"/>
</dbReference>
<evidence type="ECO:0000256" key="12">
    <source>
        <dbReference type="PROSITE-ProRule" id="PRU00094"/>
    </source>
</evidence>
<evidence type="ECO:0000256" key="6">
    <source>
        <dbReference type="ARBA" id="ARBA00022833"/>
    </source>
</evidence>
<keyword evidence="16" id="KW-1185">Reference proteome</keyword>
<feature type="region of interest" description="Disordered" evidence="13">
    <location>
        <begin position="1"/>
        <end position="22"/>
    </location>
</feature>
<dbReference type="PROSITE" id="PS00344">
    <property type="entry name" value="GATA_ZN_FINGER_1"/>
    <property type="match status" value="1"/>
</dbReference>
<keyword evidence="7" id="KW-0805">Transcription regulation</keyword>
<feature type="domain" description="GATA-type" evidence="14">
    <location>
        <begin position="704"/>
        <end position="757"/>
    </location>
</feature>
<accession>A0AAW0N4B0</accession>
<reference evidence="16" key="1">
    <citation type="submission" date="2024-04" db="EMBL/GenBank/DDBJ databases">
        <title>Salinicola lusitanus LLJ914,a marine bacterium isolated from the Okinawa Trough.</title>
        <authorList>
            <person name="Li J."/>
        </authorList>
    </citation>
    <scope>NUCLEOTIDE SEQUENCE [LARGE SCALE GENOMIC DNA]</scope>
</reference>
<dbReference type="Pfam" id="PF13613">
    <property type="entry name" value="HTH_Tnp_4"/>
    <property type="match status" value="1"/>
</dbReference>
<sequence>METETEENPSCPSLEQEPEETKDDIKVELFSGETGTEQLQTLTAELLHNSKINQMFEYSTGFTYERFNQLCAVFNVPNSPNAAQTYAPPKRKDWPDAGMPSRSQLLLVLMKLRNNEDFKSLAFRFSTNTQTAARVFTSWIHFMYDAFAELPIWPHRDFIAQTTPEARREKHPDTLAFLGFAELKAERLTSRALQNDRSTDTLKTLVTCDPRGALIFSSVLFAGSVPDKDVIGKSGFFSLLQKLLDSGYLRRGDGIAADERFAMEEELQALGLRVKRTKNTTKRRTFVDRTVAKIKKFKIVKGRIPKTLLGRINHIWFVVSMLSNFQSHKRKLSKSAQNQQQRPPAISRHRDLSKRLQTFTHNFYAQLYARIYSFTSDSNGSFPGTPAALSPGLLQLFPGTPTVLSPGLQQLFPGTPAALSPGLQQLFPRDSSGSFPGTPAALSPGLLLLFPRDSSGSFPGLQQLFVDFSRRRLVIFPLCSGVALLSLRGASDSSSIRDYSFVQDFLFFLSSVLHPFIMYQGLALSSGQPPYHAHDTGSYVHAPAASPVYVPTARVLPYLQSCDAAQTHGWPQSSADAPPGFSSCHGAEQYGGALRSVSGAYTSPYAAYVSPDMSTCSWSPGPFDSGVLSLRGAGPGARRGGLDLVDDLSSEGPRVRELRLRVDSALAQRRTGHYLCNACGLYHKMNGINRPLIRPQKRLQSGSRRAGLCCTNCHTSTTTLWRRNAEGEPVCNACGLYMKLHGVPRPLAMKKESIQTRKRKPKMPKNKSGGSNTLDSSSPSSLPASEHSSPVKSETALSSPVYAGHHGNQHHGNQQHHHHSNQQHGGHQTSSQLDGSSSGHVDIKFEDFPFSPTPMTPHSSWCLNMKNQKKLEELKGPEEFKTQWELQRLKRLKEPKNLMKEIKGLKELTAPGVYRRPEHEELQELKTLQELQEPTGLQELKGLKRLKEAKNLMKGTQGT</sequence>
<dbReference type="Gene3D" id="3.30.50.10">
    <property type="entry name" value="Erythroid Transcription Factor GATA-1, subunit A"/>
    <property type="match status" value="2"/>
</dbReference>
<keyword evidence="11" id="KW-0539">Nucleus</keyword>
<feature type="region of interest" description="Disordered" evidence="13">
    <location>
        <begin position="330"/>
        <end position="350"/>
    </location>
</feature>
<protein>
    <recommendedName>
        <fullName evidence="14">GATA-type domain-containing protein</fullName>
    </recommendedName>
</protein>
<dbReference type="GO" id="GO:0048738">
    <property type="term" value="P:cardiac muscle tissue development"/>
    <property type="evidence" value="ECO:0007669"/>
    <property type="project" value="TreeGrafter"/>
</dbReference>
<dbReference type="GO" id="GO:0008270">
    <property type="term" value="F:zinc ion binding"/>
    <property type="evidence" value="ECO:0007669"/>
    <property type="project" value="UniProtKB-KW"/>
</dbReference>
<feature type="compositionally biased region" description="Low complexity" evidence="13">
    <location>
        <begin position="768"/>
        <end position="788"/>
    </location>
</feature>
<dbReference type="GO" id="GO:0000122">
    <property type="term" value="P:negative regulation of transcription by RNA polymerase II"/>
    <property type="evidence" value="ECO:0007669"/>
    <property type="project" value="TreeGrafter"/>
</dbReference>
<evidence type="ECO:0000313" key="15">
    <source>
        <dbReference type="EMBL" id="KAK7884688.1"/>
    </source>
</evidence>
<feature type="compositionally biased region" description="Basic residues" evidence="13">
    <location>
        <begin position="756"/>
        <end position="765"/>
    </location>
</feature>
<evidence type="ECO:0000256" key="8">
    <source>
        <dbReference type="ARBA" id="ARBA00023125"/>
    </source>
</evidence>
<comment type="subcellular location">
    <subcellularLocation>
        <location evidence="2">Nucleus</location>
    </subcellularLocation>
</comment>
<keyword evidence="6" id="KW-0862">Zinc</keyword>
<dbReference type="GO" id="GO:0045165">
    <property type="term" value="P:cell fate commitment"/>
    <property type="evidence" value="ECO:0007669"/>
    <property type="project" value="TreeGrafter"/>
</dbReference>
<dbReference type="GO" id="GO:0000978">
    <property type="term" value="F:RNA polymerase II cis-regulatory region sequence-specific DNA binding"/>
    <property type="evidence" value="ECO:0007669"/>
    <property type="project" value="TreeGrafter"/>
</dbReference>
<keyword evidence="9" id="KW-0010">Activator</keyword>
<evidence type="ECO:0000256" key="4">
    <source>
        <dbReference type="ARBA" id="ARBA00022737"/>
    </source>
</evidence>
<name>A0AAW0N4B0_9GOBI</name>
<dbReference type="PROSITE" id="PS50114">
    <property type="entry name" value="GATA_ZN_FINGER_2"/>
    <property type="match status" value="2"/>
</dbReference>
<feature type="compositionally biased region" description="Basic residues" evidence="13">
    <location>
        <begin position="807"/>
        <end position="821"/>
    </location>
</feature>
<evidence type="ECO:0000256" key="2">
    <source>
        <dbReference type="ARBA" id="ARBA00004123"/>
    </source>
</evidence>
<feature type="region of interest" description="Disordered" evidence="13">
    <location>
        <begin position="748"/>
        <end position="847"/>
    </location>
</feature>
<dbReference type="GO" id="GO:0005634">
    <property type="term" value="C:nucleus"/>
    <property type="evidence" value="ECO:0007669"/>
    <property type="project" value="UniProtKB-SubCell"/>
</dbReference>
<dbReference type="InterPro" id="IPR008013">
    <property type="entry name" value="GATA_N"/>
</dbReference>
<feature type="domain" description="GATA-type" evidence="14">
    <location>
        <begin position="671"/>
        <end position="704"/>
    </location>
</feature>
<dbReference type="InterPro" id="IPR000679">
    <property type="entry name" value="Znf_GATA"/>
</dbReference>
<dbReference type="Pfam" id="PF05349">
    <property type="entry name" value="GATA-N"/>
    <property type="match status" value="1"/>
</dbReference>
<dbReference type="FunFam" id="3.30.50.10:FF:000032">
    <property type="entry name" value="Transcription factor GATA-3"/>
    <property type="match status" value="1"/>
</dbReference>
<evidence type="ECO:0000256" key="13">
    <source>
        <dbReference type="SAM" id="MobiDB-lite"/>
    </source>
</evidence>
<dbReference type="PANTHER" id="PTHR10071:SF289">
    <property type="entry name" value="TRANSCRIPTION FACTOR GATA-5"/>
    <property type="match status" value="1"/>
</dbReference>
<keyword evidence="8" id="KW-0238">DNA-binding</keyword>
<keyword evidence="10" id="KW-0804">Transcription</keyword>
<dbReference type="GO" id="GO:0045944">
    <property type="term" value="P:positive regulation of transcription by RNA polymerase II"/>
    <property type="evidence" value="ECO:0007669"/>
    <property type="project" value="TreeGrafter"/>
</dbReference>
<dbReference type="InterPro" id="IPR027806">
    <property type="entry name" value="HARBI1_dom"/>
</dbReference>
<dbReference type="GO" id="GO:0000981">
    <property type="term" value="F:DNA-binding transcription factor activity, RNA polymerase II-specific"/>
    <property type="evidence" value="ECO:0007669"/>
    <property type="project" value="TreeGrafter"/>
</dbReference>
<dbReference type="SUPFAM" id="SSF57716">
    <property type="entry name" value="Glucocorticoid receptor-like (DNA-binding domain)"/>
    <property type="match status" value="1"/>
</dbReference>
<dbReference type="CDD" id="cd00202">
    <property type="entry name" value="ZnF_GATA"/>
    <property type="match status" value="2"/>
</dbReference>
<dbReference type="PANTHER" id="PTHR10071">
    <property type="entry name" value="TRANSCRIPTION FACTOR GATA FAMILY MEMBER"/>
    <property type="match status" value="1"/>
</dbReference>
<evidence type="ECO:0000256" key="1">
    <source>
        <dbReference type="ARBA" id="ARBA00001968"/>
    </source>
</evidence>
<dbReference type="Pfam" id="PF00320">
    <property type="entry name" value="GATA"/>
    <property type="match status" value="1"/>
</dbReference>
<evidence type="ECO:0000256" key="7">
    <source>
        <dbReference type="ARBA" id="ARBA00023015"/>
    </source>
</evidence>
<keyword evidence="5 12" id="KW-0863">Zinc-finger</keyword>
<dbReference type="SMART" id="SM00401">
    <property type="entry name" value="ZnF_GATA"/>
    <property type="match status" value="2"/>
</dbReference>
<gene>
    <name evidence="15" type="ORF">WMY93_027811</name>
</gene>